<dbReference type="EMBL" id="FNAN01000003">
    <property type="protein sequence ID" value="SDE12393.1"/>
    <property type="molecule type" value="Genomic_DNA"/>
</dbReference>
<dbReference type="Proteomes" id="UP000198748">
    <property type="component" value="Unassembled WGS sequence"/>
</dbReference>
<dbReference type="GO" id="GO:0016020">
    <property type="term" value="C:membrane"/>
    <property type="evidence" value="ECO:0007669"/>
    <property type="project" value="UniProtKB-SubCell"/>
</dbReference>
<sequence>MAIDQRQAVMKPQTHRKWAWALRLVAAGIMLQTLIFKFSAAPESVYIFSVVGMEPWGRIFVGVLELIASVLILIPRTTAYGSLIGIGVMTGAVFMHLTRLGIVVQNDSGKLFAMAVIVLAACLTLTFWHRASISGLRNRE</sequence>
<evidence type="ECO:0000256" key="4">
    <source>
        <dbReference type="ARBA" id="ARBA00023136"/>
    </source>
</evidence>
<dbReference type="Pfam" id="PF13564">
    <property type="entry name" value="DoxX_2"/>
    <property type="match status" value="1"/>
</dbReference>
<gene>
    <name evidence="6" type="ORF">SAMN04487996_103402</name>
</gene>
<keyword evidence="4 5" id="KW-0472">Membrane</keyword>
<feature type="transmembrane region" description="Helical" evidence="5">
    <location>
        <begin position="56"/>
        <end position="74"/>
    </location>
</feature>
<evidence type="ECO:0000313" key="6">
    <source>
        <dbReference type="EMBL" id="SDE12393.1"/>
    </source>
</evidence>
<keyword evidence="7" id="KW-1185">Reference proteome</keyword>
<protein>
    <submittedName>
        <fullName evidence="6">DoxX-like family protein</fullName>
    </submittedName>
</protein>
<reference evidence="7" key="1">
    <citation type="submission" date="2016-10" db="EMBL/GenBank/DDBJ databases">
        <authorList>
            <person name="Varghese N."/>
            <person name="Submissions S."/>
        </authorList>
    </citation>
    <scope>NUCLEOTIDE SEQUENCE [LARGE SCALE GENOMIC DNA]</scope>
    <source>
        <strain evidence="7">DSM 25329</strain>
    </source>
</reference>
<evidence type="ECO:0000256" key="3">
    <source>
        <dbReference type="ARBA" id="ARBA00022989"/>
    </source>
</evidence>
<evidence type="ECO:0000313" key="7">
    <source>
        <dbReference type="Proteomes" id="UP000198748"/>
    </source>
</evidence>
<dbReference type="STRING" id="659014.SAMN04487996_103402"/>
<evidence type="ECO:0000256" key="1">
    <source>
        <dbReference type="ARBA" id="ARBA00004141"/>
    </source>
</evidence>
<proteinExistence type="predicted"/>
<dbReference type="InterPro" id="IPR032808">
    <property type="entry name" value="DoxX"/>
</dbReference>
<accession>A0A1G7ACH1</accession>
<dbReference type="AlphaFoldDB" id="A0A1G7ACH1"/>
<comment type="subcellular location">
    <subcellularLocation>
        <location evidence="1">Membrane</location>
        <topology evidence="1">Multi-pass membrane protein</topology>
    </subcellularLocation>
</comment>
<name>A0A1G7ACH1_9BACT</name>
<organism evidence="6 7">
    <name type="scientific">Dyadobacter soli</name>
    <dbReference type="NCBI Taxonomy" id="659014"/>
    <lineage>
        <taxon>Bacteria</taxon>
        <taxon>Pseudomonadati</taxon>
        <taxon>Bacteroidota</taxon>
        <taxon>Cytophagia</taxon>
        <taxon>Cytophagales</taxon>
        <taxon>Spirosomataceae</taxon>
        <taxon>Dyadobacter</taxon>
    </lineage>
</organism>
<evidence type="ECO:0000256" key="5">
    <source>
        <dbReference type="SAM" id="Phobius"/>
    </source>
</evidence>
<keyword evidence="2 5" id="KW-0812">Transmembrane</keyword>
<keyword evidence="3 5" id="KW-1133">Transmembrane helix</keyword>
<feature type="transmembrane region" description="Helical" evidence="5">
    <location>
        <begin position="20"/>
        <end position="36"/>
    </location>
</feature>
<feature type="transmembrane region" description="Helical" evidence="5">
    <location>
        <begin position="111"/>
        <end position="129"/>
    </location>
</feature>
<feature type="transmembrane region" description="Helical" evidence="5">
    <location>
        <begin position="81"/>
        <end position="99"/>
    </location>
</feature>
<evidence type="ECO:0000256" key="2">
    <source>
        <dbReference type="ARBA" id="ARBA00022692"/>
    </source>
</evidence>